<dbReference type="Gene3D" id="3.40.50.620">
    <property type="entry name" value="HUPs"/>
    <property type="match status" value="1"/>
</dbReference>
<dbReference type="Pfam" id="PF00875">
    <property type="entry name" value="DNA_photolyase"/>
    <property type="match status" value="1"/>
</dbReference>
<dbReference type="InterPro" id="IPR014729">
    <property type="entry name" value="Rossmann-like_a/b/a_fold"/>
</dbReference>
<keyword evidence="2 5" id="KW-0285">Flavoprotein</keyword>
<dbReference type="InterPro" id="IPR018394">
    <property type="entry name" value="DNA_photolyase_1_CS_C"/>
</dbReference>
<dbReference type="PROSITE" id="PS00691">
    <property type="entry name" value="DNA_PHOTOLYASES_1_2"/>
    <property type="match status" value="1"/>
</dbReference>
<evidence type="ECO:0000313" key="8">
    <source>
        <dbReference type="Proteomes" id="UP001597218"/>
    </source>
</evidence>
<dbReference type="InterPro" id="IPR036155">
    <property type="entry name" value="Crypto/Photolyase_N_sf"/>
</dbReference>
<comment type="caution">
    <text evidence="7">The sequence shown here is derived from an EMBL/GenBank/DDBJ whole genome shotgun (WGS) entry which is preliminary data.</text>
</comment>
<dbReference type="RefSeq" id="WP_381535909.1">
    <property type="nucleotide sequence ID" value="NZ_JBHUGI010000006.1"/>
</dbReference>
<dbReference type="InterPro" id="IPR002081">
    <property type="entry name" value="Cryptochrome/DNA_photolyase_1"/>
</dbReference>
<organism evidence="7 8">
    <name type="scientific">Sporosarcina siberiensis</name>
    <dbReference type="NCBI Taxonomy" id="1365606"/>
    <lineage>
        <taxon>Bacteria</taxon>
        <taxon>Bacillati</taxon>
        <taxon>Bacillota</taxon>
        <taxon>Bacilli</taxon>
        <taxon>Bacillales</taxon>
        <taxon>Caryophanaceae</taxon>
        <taxon>Sporosarcina</taxon>
    </lineage>
</organism>
<evidence type="ECO:0000313" key="7">
    <source>
        <dbReference type="EMBL" id="MFD1927261.1"/>
    </source>
</evidence>
<keyword evidence="4 5" id="KW-0157">Chromophore</keyword>
<dbReference type="SUPFAM" id="SSF48173">
    <property type="entry name" value="Cryptochrome/photolyase FAD-binding domain"/>
    <property type="match status" value="1"/>
</dbReference>
<dbReference type="EMBL" id="JBHUGI010000006">
    <property type="protein sequence ID" value="MFD1927261.1"/>
    <property type="molecule type" value="Genomic_DNA"/>
</dbReference>
<evidence type="ECO:0000256" key="3">
    <source>
        <dbReference type="ARBA" id="ARBA00022827"/>
    </source>
</evidence>
<dbReference type="EC" id="4.1.99.3" evidence="7"/>
<dbReference type="PRINTS" id="PR00147">
    <property type="entry name" value="DNAPHOTLYASE"/>
</dbReference>
<evidence type="ECO:0000256" key="4">
    <source>
        <dbReference type="ARBA" id="ARBA00022991"/>
    </source>
</evidence>
<dbReference type="InterPro" id="IPR005101">
    <property type="entry name" value="Cryptochr/Photolyase_FAD-bd"/>
</dbReference>
<dbReference type="InterPro" id="IPR006050">
    <property type="entry name" value="DNA_photolyase_N"/>
</dbReference>
<evidence type="ECO:0000256" key="1">
    <source>
        <dbReference type="ARBA" id="ARBA00001974"/>
    </source>
</evidence>
<evidence type="ECO:0000256" key="5">
    <source>
        <dbReference type="RuleBase" id="RU004182"/>
    </source>
</evidence>
<comment type="similarity">
    <text evidence="5">Belongs to the DNA photolyase family.</text>
</comment>
<dbReference type="PROSITE" id="PS00394">
    <property type="entry name" value="DNA_PHOTOLYASES_1_1"/>
    <property type="match status" value="1"/>
</dbReference>
<keyword evidence="7" id="KW-0456">Lyase</keyword>
<accession>A0ABW4SDA9</accession>
<gene>
    <name evidence="7" type="ORF">ACFSFY_04190</name>
</gene>
<keyword evidence="3 5" id="KW-0274">FAD</keyword>
<dbReference type="Pfam" id="PF03441">
    <property type="entry name" value="FAD_binding_7"/>
    <property type="match status" value="1"/>
</dbReference>
<dbReference type="Gene3D" id="1.25.40.80">
    <property type="match status" value="1"/>
</dbReference>
<dbReference type="Gene3D" id="1.10.579.10">
    <property type="entry name" value="DNA Cyclobutane Dipyrimidine Photolyase, subunit A, domain 3"/>
    <property type="match status" value="1"/>
</dbReference>
<dbReference type="PROSITE" id="PS51645">
    <property type="entry name" value="PHR_CRY_ALPHA_BETA"/>
    <property type="match status" value="1"/>
</dbReference>
<dbReference type="Proteomes" id="UP001597218">
    <property type="component" value="Unassembled WGS sequence"/>
</dbReference>
<dbReference type="GO" id="GO:0003904">
    <property type="term" value="F:deoxyribodipyrimidine photo-lyase activity"/>
    <property type="evidence" value="ECO:0007669"/>
    <property type="project" value="UniProtKB-EC"/>
</dbReference>
<protein>
    <submittedName>
        <fullName evidence="7">Cryptochrome/photolyase family protein</fullName>
        <ecNumber evidence="7">4.1.99.3</ecNumber>
    </submittedName>
</protein>
<reference evidence="8" key="1">
    <citation type="journal article" date="2019" name="Int. J. Syst. Evol. Microbiol.">
        <title>The Global Catalogue of Microorganisms (GCM) 10K type strain sequencing project: providing services to taxonomists for standard genome sequencing and annotation.</title>
        <authorList>
            <consortium name="The Broad Institute Genomics Platform"/>
            <consortium name="The Broad Institute Genome Sequencing Center for Infectious Disease"/>
            <person name="Wu L."/>
            <person name="Ma J."/>
        </authorList>
    </citation>
    <scope>NUCLEOTIDE SEQUENCE [LARGE SCALE GENOMIC DNA]</scope>
    <source>
        <strain evidence="8">CGMCC 4.7177</strain>
    </source>
</reference>
<dbReference type="SUPFAM" id="SSF52425">
    <property type="entry name" value="Cryptochrome/photolyase, N-terminal domain"/>
    <property type="match status" value="1"/>
</dbReference>
<dbReference type="PANTHER" id="PTHR11455:SF9">
    <property type="entry name" value="CRYPTOCHROME CIRCADIAN CLOCK 5 ISOFORM X1"/>
    <property type="match status" value="1"/>
</dbReference>
<comment type="cofactor">
    <cofactor evidence="1">
        <name>FAD</name>
        <dbReference type="ChEBI" id="CHEBI:57692"/>
    </cofactor>
</comment>
<keyword evidence="8" id="KW-1185">Reference proteome</keyword>
<sequence length="479" mass="55927">MKKTIVWLRRDLRIHDNPALWEASEQGIVIPVFIWSKEDEQMSLSSYASKWWLHHSLLSLQKKLYRMGLSLTIRQGDSLDELTTIIEETRANAVFFNESYDSSILTRDEMIRERLNSDGVEVETFNSHLLFPPGILLNKKNEPYKVFTSFWKNTMHESVIQPKPTPVEFSTLNQFLPTLAIEDLKLLPSVNWDEKLVEHWVPGEDGAIKRWQQFSEEGMSKYLEGRDIPSFDDVSLLSPHLACGDISVRSIWFSSKMLLESDSVSYMHSSVEAFMRQLIWREFAYHQWIHFPEIVHTPLREKFEDFPWRDTDEMFTFWKKGLTGYPLVDAGMRQLWETGAIHNRVRMVVASFLVKHLLISWQEGSDWFKETLVDFDVANNAMGWQWVAGSGIDSAPYFRIFNPILQSQKFDGEGVYLRKWLPELAKLPTKYIHTPWEAPIDVLQKAEIELGKTYPFPIIDHSFARKRALEAFATVKTNI</sequence>
<evidence type="ECO:0000256" key="2">
    <source>
        <dbReference type="ARBA" id="ARBA00022630"/>
    </source>
</evidence>
<feature type="domain" description="Photolyase/cryptochrome alpha/beta" evidence="6">
    <location>
        <begin position="2"/>
        <end position="130"/>
    </location>
</feature>
<evidence type="ECO:0000259" key="6">
    <source>
        <dbReference type="PROSITE" id="PS51645"/>
    </source>
</evidence>
<proteinExistence type="inferred from homology"/>
<dbReference type="PANTHER" id="PTHR11455">
    <property type="entry name" value="CRYPTOCHROME"/>
    <property type="match status" value="1"/>
</dbReference>
<dbReference type="InterPro" id="IPR036134">
    <property type="entry name" value="Crypto/Photolyase_FAD-like_sf"/>
</dbReference>
<name>A0ABW4SDA9_9BACL</name>